<dbReference type="Proteomes" id="UP000479710">
    <property type="component" value="Unassembled WGS sequence"/>
</dbReference>
<dbReference type="InterPro" id="IPR014044">
    <property type="entry name" value="CAP_dom"/>
</dbReference>
<gene>
    <name evidence="3" type="ORF">E2562_000218</name>
</gene>
<dbReference type="AlphaFoldDB" id="A0A6G1CNF8"/>
<evidence type="ECO:0000313" key="3">
    <source>
        <dbReference type="EMBL" id="KAF0901334.1"/>
    </source>
</evidence>
<dbReference type="Gene3D" id="3.40.33.10">
    <property type="entry name" value="CAP"/>
    <property type="match status" value="1"/>
</dbReference>
<dbReference type="EMBL" id="SPHZ02000008">
    <property type="protein sequence ID" value="KAF0901334.1"/>
    <property type="molecule type" value="Genomic_DNA"/>
</dbReference>
<name>A0A6G1CNF8_9ORYZ</name>
<feature type="chain" id="PRO_5026127697" description="SCP domain-containing protein" evidence="1">
    <location>
        <begin position="24"/>
        <end position="133"/>
    </location>
</feature>
<keyword evidence="1" id="KW-0732">Signal</keyword>
<evidence type="ECO:0000259" key="2">
    <source>
        <dbReference type="SMART" id="SM00198"/>
    </source>
</evidence>
<dbReference type="SMART" id="SM00198">
    <property type="entry name" value="SCP"/>
    <property type="match status" value="1"/>
</dbReference>
<dbReference type="InterPro" id="IPR035940">
    <property type="entry name" value="CAP_sf"/>
</dbReference>
<comment type="caution">
    <text evidence="3">The sequence shown here is derived from an EMBL/GenBank/DDBJ whole genome shotgun (WGS) entry which is preliminary data.</text>
</comment>
<feature type="signal peptide" evidence="1">
    <location>
        <begin position="1"/>
        <end position="23"/>
    </location>
</feature>
<dbReference type="Pfam" id="PF00188">
    <property type="entry name" value="CAP"/>
    <property type="match status" value="1"/>
</dbReference>
<evidence type="ECO:0000256" key="1">
    <source>
        <dbReference type="SAM" id="SignalP"/>
    </source>
</evidence>
<protein>
    <recommendedName>
        <fullName evidence="2">SCP domain-containing protein</fullName>
    </recommendedName>
</protein>
<dbReference type="OrthoDB" id="690563at2759"/>
<accession>A0A6G1CNF8</accession>
<dbReference type="SUPFAM" id="SSF55797">
    <property type="entry name" value="PR-1-like"/>
    <property type="match status" value="1"/>
</dbReference>
<reference evidence="3 4" key="1">
    <citation type="submission" date="2019-11" db="EMBL/GenBank/DDBJ databases">
        <title>Whole genome sequence of Oryza granulata.</title>
        <authorList>
            <person name="Li W."/>
        </authorList>
    </citation>
    <scope>NUCLEOTIDE SEQUENCE [LARGE SCALE GENOMIC DNA]</scope>
    <source>
        <strain evidence="4">cv. Menghai</strain>
        <tissue evidence="3">Leaf</tissue>
    </source>
</reference>
<organism evidence="3 4">
    <name type="scientific">Oryza meyeriana var. granulata</name>
    <dbReference type="NCBI Taxonomy" id="110450"/>
    <lineage>
        <taxon>Eukaryota</taxon>
        <taxon>Viridiplantae</taxon>
        <taxon>Streptophyta</taxon>
        <taxon>Embryophyta</taxon>
        <taxon>Tracheophyta</taxon>
        <taxon>Spermatophyta</taxon>
        <taxon>Magnoliopsida</taxon>
        <taxon>Liliopsida</taxon>
        <taxon>Poales</taxon>
        <taxon>Poaceae</taxon>
        <taxon>BOP clade</taxon>
        <taxon>Oryzoideae</taxon>
        <taxon>Oryzeae</taxon>
        <taxon>Oryzinae</taxon>
        <taxon>Oryza</taxon>
        <taxon>Oryza meyeriana</taxon>
    </lineage>
</organism>
<proteinExistence type="predicted"/>
<keyword evidence="4" id="KW-1185">Reference proteome</keyword>
<feature type="domain" description="SCP" evidence="2">
    <location>
        <begin position="25"/>
        <end position="133"/>
    </location>
</feature>
<evidence type="ECO:0000313" key="4">
    <source>
        <dbReference type="Proteomes" id="UP000479710"/>
    </source>
</evidence>
<sequence length="133" mass="14395">MAISVTHAAVLLLCLSLTRLAQPQNSPHDFLQPHNAARAEVGVRELSWDRTLAAYARSYGERRSCDCALKHSGGPYGENIFRAAPDGGGRGGAMGPRACVLRLRQQHLRSGAALWALHAYHVGVDDEALVRRG</sequence>